<dbReference type="PANTHER" id="PTHR30413">
    <property type="entry name" value="INNER MEMBRANE TRANSPORT PERMEASE"/>
    <property type="match status" value="1"/>
</dbReference>
<feature type="domain" description="ABC transmembrane type-2" evidence="10">
    <location>
        <begin position="55"/>
        <end position="284"/>
    </location>
</feature>
<feature type="transmembrane region" description="Helical" evidence="9">
    <location>
        <begin position="138"/>
        <end position="157"/>
    </location>
</feature>
<evidence type="ECO:0000256" key="4">
    <source>
        <dbReference type="ARBA" id="ARBA00022475"/>
    </source>
</evidence>
<dbReference type="PANTHER" id="PTHR30413:SF8">
    <property type="entry name" value="TRANSPORT PERMEASE PROTEIN"/>
    <property type="match status" value="1"/>
</dbReference>
<keyword evidence="6 9" id="KW-0812">Transmembrane</keyword>
<keyword evidence="7 9" id="KW-1133">Transmembrane helix</keyword>
<sequence length="292" mass="33826">MKRQSAHLSKTAQFTWSTLLLNNIGTRLVLLIHYRSLIYNLVIRDLKVRYRNSLFGFLWSLLNPLGMMLVFTIISPLLFRDQSIVNYPVFLLSGILPWNYFSASVMTGTNSVVTNGHLIKKIYFPPEVLPVATTLSNLINFLLALLILFVLIFISGIQLSPWIALLPIVILIQTVLTLGIVFFLSAIQVYYHDTLLIMDVVMLAWFFLTPVFYSTSMLPATYELFGITLNVHRLLYILNPMASLINMYRDLLYWSYRTDIDFFLRTSITAILFLIVGYWFFVRYSSHFSEEV</sequence>
<dbReference type="EMBL" id="VIGC01000006">
    <property type="protein sequence ID" value="TQE96846.1"/>
    <property type="molecule type" value="Genomic_DNA"/>
</dbReference>
<dbReference type="RefSeq" id="WP_141609218.1">
    <property type="nucleotide sequence ID" value="NZ_VIGC02000006.1"/>
</dbReference>
<name>A0A540VJE3_9CHLR</name>
<feature type="transmembrane region" description="Helical" evidence="9">
    <location>
        <begin position="163"/>
        <end position="187"/>
    </location>
</feature>
<keyword evidence="3 9" id="KW-0813">Transport</keyword>
<proteinExistence type="inferred from homology"/>
<keyword evidence="12" id="KW-1185">Reference proteome</keyword>
<dbReference type="InParanoid" id="A0A540VJE3"/>
<feature type="transmembrane region" description="Helical" evidence="9">
    <location>
        <begin position="84"/>
        <end position="101"/>
    </location>
</feature>
<feature type="transmembrane region" description="Helical" evidence="9">
    <location>
        <begin position="233"/>
        <end position="250"/>
    </location>
</feature>
<feature type="transmembrane region" description="Helical" evidence="9">
    <location>
        <begin position="262"/>
        <end position="281"/>
    </location>
</feature>
<evidence type="ECO:0000256" key="3">
    <source>
        <dbReference type="ARBA" id="ARBA00022448"/>
    </source>
</evidence>
<dbReference type="AlphaFoldDB" id="A0A540VJE3"/>
<evidence type="ECO:0000256" key="1">
    <source>
        <dbReference type="ARBA" id="ARBA00004429"/>
    </source>
</evidence>
<accession>A0A540VJE3</accession>
<evidence type="ECO:0000256" key="5">
    <source>
        <dbReference type="ARBA" id="ARBA00022519"/>
    </source>
</evidence>
<keyword evidence="5" id="KW-0997">Cell inner membrane</keyword>
<evidence type="ECO:0000256" key="7">
    <source>
        <dbReference type="ARBA" id="ARBA00022989"/>
    </source>
</evidence>
<evidence type="ECO:0000256" key="2">
    <source>
        <dbReference type="ARBA" id="ARBA00007783"/>
    </source>
</evidence>
<feature type="transmembrane region" description="Helical" evidence="9">
    <location>
        <begin position="194"/>
        <end position="213"/>
    </location>
</feature>
<dbReference type="InterPro" id="IPR047817">
    <property type="entry name" value="ABC2_TM_bact-type"/>
</dbReference>
<evidence type="ECO:0000256" key="9">
    <source>
        <dbReference type="RuleBase" id="RU361157"/>
    </source>
</evidence>
<keyword evidence="4 9" id="KW-1003">Cell membrane</keyword>
<dbReference type="GO" id="GO:0140359">
    <property type="term" value="F:ABC-type transporter activity"/>
    <property type="evidence" value="ECO:0007669"/>
    <property type="project" value="InterPro"/>
</dbReference>
<organism evidence="11 12">
    <name type="scientific">Litorilinea aerophila</name>
    <dbReference type="NCBI Taxonomy" id="1204385"/>
    <lineage>
        <taxon>Bacteria</taxon>
        <taxon>Bacillati</taxon>
        <taxon>Chloroflexota</taxon>
        <taxon>Caldilineae</taxon>
        <taxon>Caldilineales</taxon>
        <taxon>Caldilineaceae</taxon>
        <taxon>Litorilinea</taxon>
    </lineage>
</organism>
<evidence type="ECO:0000313" key="12">
    <source>
        <dbReference type="Proteomes" id="UP000317371"/>
    </source>
</evidence>
<evidence type="ECO:0000256" key="8">
    <source>
        <dbReference type="ARBA" id="ARBA00023136"/>
    </source>
</evidence>
<evidence type="ECO:0000259" key="10">
    <source>
        <dbReference type="PROSITE" id="PS51012"/>
    </source>
</evidence>
<dbReference type="OrthoDB" id="9786910at2"/>
<comment type="similarity">
    <text evidence="2 9">Belongs to the ABC-2 integral membrane protein family.</text>
</comment>
<evidence type="ECO:0000313" key="11">
    <source>
        <dbReference type="EMBL" id="TQE96846.1"/>
    </source>
</evidence>
<feature type="transmembrane region" description="Helical" evidence="9">
    <location>
        <begin position="54"/>
        <end position="78"/>
    </location>
</feature>
<comment type="caution">
    <text evidence="11">The sequence shown here is derived from an EMBL/GenBank/DDBJ whole genome shotgun (WGS) entry which is preliminary data.</text>
</comment>
<dbReference type="InterPro" id="IPR013525">
    <property type="entry name" value="ABC2_TM"/>
</dbReference>
<evidence type="ECO:0000256" key="6">
    <source>
        <dbReference type="ARBA" id="ARBA00022692"/>
    </source>
</evidence>
<dbReference type="FunCoup" id="A0A540VJE3">
    <property type="interactions" value="254"/>
</dbReference>
<gene>
    <name evidence="11" type="ORF">FKZ61_06195</name>
</gene>
<keyword evidence="8 9" id="KW-0472">Membrane</keyword>
<reference evidence="11 12" key="1">
    <citation type="submission" date="2019-06" db="EMBL/GenBank/DDBJ databases">
        <title>Genome sequence of Litorilinea aerophila BAA-2444.</title>
        <authorList>
            <person name="Maclea K.S."/>
            <person name="Maurais E.G."/>
            <person name="Iannazzi L.C."/>
        </authorList>
    </citation>
    <scope>NUCLEOTIDE SEQUENCE [LARGE SCALE GENOMIC DNA]</scope>
    <source>
        <strain evidence="11 12">ATCC BAA-2444</strain>
    </source>
</reference>
<dbReference type="GO" id="GO:0005886">
    <property type="term" value="C:plasma membrane"/>
    <property type="evidence" value="ECO:0007669"/>
    <property type="project" value="UniProtKB-SubCell"/>
</dbReference>
<dbReference type="PROSITE" id="PS51012">
    <property type="entry name" value="ABC_TM2"/>
    <property type="match status" value="1"/>
</dbReference>
<comment type="subcellular location">
    <subcellularLocation>
        <location evidence="1">Cell inner membrane</location>
        <topology evidence="1">Multi-pass membrane protein</topology>
    </subcellularLocation>
    <subcellularLocation>
        <location evidence="9">Cell membrane</location>
        <topology evidence="9">Multi-pass membrane protein</topology>
    </subcellularLocation>
</comment>
<feature type="transmembrane region" description="Helical" evidence="9">
    <location>
        <begin position="24"/>
        <end position="42"/>
    </location>
</feature>
<dbReference type="GO" id="GO:0015920">
    <property type="term" value="P:lipopolysaccharide transport"/>
    <property type="evidence" value="ECO:0007669"/>
    <property type="project" value="TreeGrafter"/>
</dbReference>
<protein>
    <recommendedName>
        <fullName evidence="9">Transport permease protein</fullName>
    </recommendedName>
</protein>
<dbReference type="Pfam" id="PF01061">
    <property type="entry name" value="ABC2_membrane"/>
    <property type="match status" value="1"/>
</dbReference>
<dbReference type="Proteomes" id="UP000317371">
    <property type="component" value="Unassembled WGS sequence"/>
</dbReference>